<dbReference type="EMBL" id="CP069484">
    <property type="protein sequence ID" value="QRO80866.1"/>
    <property type="molecule type" value="Genomic_DNA"/>
</dbReference>
<dbReference type="GO" id="GO:0050660">
    <property type="term" value="F:flavin adenine dinucleotide binding"/>
    <property type="evidence" value="ECO:0007669"/>
    <property type="project" value="InterPro"/>
</dbReference>
<feature type="domain" description="Acyl-CoA dehydrogenase/oxidase N-terminal" evidence="7">
    <location>
        <begin position="22"/>
        <end position="108"/>
    </location>
</feature>
<dbReference type="RefSeq" id="WP_052688637.1">
    <property type="nucleotide sequence ID" value="NZ_CABVPR010000007.1"/>
</dbReference>
<sequence>MSADNIIQFLRWYAGERLNSRLIDEHRRPPASLPADLASGGLLGLRVGVDHGGQGLSARDTARVLEQLGAIDGNVSLLTTVHNAVGIDPILAFADQDTKDKVLPVLASTGALAGVAATEPEVGTNFQAMTSRAVRDGSGYVINGTKSMISLGAWAKYINLTVRLDDSLTTFLVPTGTPGWVPVSEALTVGMRAVPQNHIEMRNMRLDADAVLGGVGNGAAVATHAFQAGRWMLAAGIVGTMKRCLQLATRYVSRRTVATGPLLSNGRIEQILSDCVASVEAVDAVTRLIYDGLDEGRVVDPTYYTVCKIVSGELSWSVIDTCVQLMGWRGFLDSNPVTQNFRDYRVLRVFEGSTDGISGYLGRSVLKNPGKLHTLLTEDFPAADFLAPLWSALDEASASFPSLSPQRQHRLAAGTANAVAWAVTAAALRNEGGEVRAHTFEWAARSFSDAVHAMRRSHHENASVVASAKLSEHIGSYEDQIGDIEQTYGGEIHTLDPLLQRAL</sequence>
<dbReference type="GeneID" id="93131093"/>
<dbReference type="InterPro" id="IPR046373">
    <property type="entry name" value="Acyl-CoA_Oxase/DH_mid-dom_sf"/>
</dbReference>
<evidence type="ECO:0000313" key="8">
    <source>
        <dbReference type="EMBL" id="QRO80866.1"/>
    </source>
</evidence>
<protein>
    <submittedName>
        <fullName evidence="8">Acyl-CoA dehydrogenase family protein</fullName>
    </submittedName>
</protein>
<dbReference type="Proteomes" id="UP000625568">
    <property type="component" value="Chromosome 3"/>
</dbReference>
<dbReference type="InterPro" id="IPR036250">
    <property type="entry name" value="AcylCo_DH-like_C"/>
</dbReference>
<dbReference type="SUPFAM" id="SSF56645">
    <property type="entry name" value="Acyl-CoA dehydrogenase NM domain-like"/>
    <property type="match status" value="1"/>
</dbReference>
<dbReference type="PANTHER" id="PTHR43884">
    <property type="entry name" value="ACYL-COA DEHYDROGENASE"/>
    <property type="match status" value="1"/>
</dbReference>
<evidence type="ECO:0000259" key="5">
    <source>
        <dbReference type="Pfam" id="PF00441"/>
    </source>
</evidence>
<name>A0A892ID27_9BURK</name>
<comment type="similarity">
    <text evidence="2">Belongs to the acyl-CoA dehydrogenase family.</text>
</comment>
<organism evidence="8 9">
    <name type="scientific">Burkholderia dolosa</name>
    <dbReference type="NCBI Taxonomy" id="152500"/>
    <lineage>
        <taxon>Bacteria</taxon>
        <taxon>Pseudomonadati</taxon>
        <taxon>Pseudomonadota</taxon>
        <taxon>Betaproteobacteria</taxon>
        <taxon>Burkholderiales</taxon>
        <taxon>Burkholderiaceae</taxon>
        <taxon>Burkholderia</taxon>
        <taxon>Burkholderia cepacia complex</taxon>
    </lineage>
</organism>
<proteinExistence type="inferred from homology"/>
<evidence type="ECO:0000256" key="3">
    <source>
        <dbReference type="ARBA" id="ARBA00022630"/>
    </source>
</evidence>
<dbReference type="Pfam" id="PF00441">
    <property type="entry name" value="Acyl-CoA_dh_1"/>
    <property type="match status" value="1"/>
</dbReference>
<gene>
    <name evidence="8" type="ORF">I6K02_27470</name>
</gene>
<dbReference type="InterPro" id="IPR037069">
    <property type="entry name" value="AcylCoA_DH/ox_N_sf"/>
</dbReference>
<dbReference type="Gene3D" id="1.20.140.10">
    <property type="entry name" value="Butyryl-CoA Dehydrogenase, subunit A, domain 3"/>
    <property type="match status" value="1"/>
</dbReference>
<dbReference type="Gene3D" id="2.40.110.10">
    <property type="entry name" value="Butyryl-CoA Dehydrogenase, subunit A, domain 2"/>
    <property type="match status" value="1"/>
</dbReference>
<comment type="cofactor">
    <cofactor evidence="1">
        <name>FAD</name>
        <dbReference type="ChEBI" id="CHEBI:57692"/>
    </cofactor>
</comment>
<reference evidence="8 9" key="1">
    <citation type="submission" date="2021-02" db="EMBL/GenBank/DDBJ databases">
        <title>FDA dAtabase for Regulatory Grade micrObial Sequences (FDA-ARGOS): Supporting development and validation of Infectious Disease Dx tests.</title>
        <authorList>
            <person name="Minogue T."/>
            <person name="Wolcott M."/>
            <person name="Wasieloski L."/>
            <person name="Aguilar W."/>
            <person name="Moore D."/>
            <person name="Jaissle J."/>
            <person name="Tallon L."/>
            <person name="Sadzewicz L."/>
            <person name="Zhao X."/>
            <person name="Boylan J."/>
            <person name="Ott S."/>
            <person name="Bowen H."/>
            <person name="Vavikolanu K."/>
            <person name="Mehta A."/>
            <person name="Aluvathingal J."/>
            <person name="Nadendla S."/>
            <person name="Yan Y."/>
            <person name="Sichtig H."/>
        </authorList>
    </citation>
    <scope>NUCLEOTIDE SEQUENCE [LARGE SCALE GENOMIC DNA]</scope>
    <source>
        <strain evidence="8 9">FDAARGOS_1272</strain>
    </source>
</reference>
<dbReference type="CDD" id="cd00567">
    <property type="entry name" value="ACAD"/>
    <property type="match status" value="1"/>
</dbReference>
<dbReference type="InterPro" id="IPR009100">
    <property type="entry name" value="AcylCoA_DH/oxidase_NM_dom_sf"/>
</dbReference>
<dbReference type="InterPro" id="IPR009075">
    <property type="entry name" value="AcylCo_DH/oxidase_C"/>
</dbReference>
<dbReference type="Pfam" id="PF02771">
    <property type="entry name" value="Acyl-CoA_dh_N"/>
    <property type="match status" value="1"/>
</dbReference>
<dbReference type="AlphaFoldDB" id="A0A892ID27"/>
<keyword evidence="3" id="KW-0285">Flavoprotein</keyword>
<keyword evidence="9" id="KW-1185">Reference proteome</keyword>
<evidence type="ECO:0000256" key="1">
    <source>
        <dbReference type="ARBA" id="ARBA00001974"/>
    </source>
</evidence>
<evidence type="ECO:0000256" key="4">
    <source>
        <dbReference type="ARBA" id="ARBA00022827"/>
    </source>
</evidence>
<dbReference type="InterPro" id="IPR006091">
    <property type="entry name" value="Acyl-CoA_Oxase/DH_mid-dom"/>
</dbReference>
<evidence type="ECO:0000313" key="9">
    <source>
        <dbReference type="Proteomes" id="UP000625568"/>
    </source>
</evidence>
<keyword evidence="4" id="KW-0274">FAD</keyword>
<evidence type="ECO:0000256" key="2">
    <source>
        <dbReference type="ARBA" id="ARBA00009347"/>
    </source>
</evidence>
<evidence type="ECO:0000259" key="7">
    <source>
        <dbReference type="Pfam" id="PF02771"/>
    </source>
</evidence>
<dbReference type="PANTHER" id="PTHR43884:SF9">
    <property type="entry name" value="COMPLEX I ASSEMBLY FACTOR ACAD9, MITOCHONDRIAL"/>
    <property type="match status" value="1"/>
</dbReference>
<dbReference type="Pfam" id="PF02770">
    <property type="entry name" value="Acyl-CoA_dh_M"/>
    <property type="match status" value="1"/>
</dbReference>
<accession>A0A892ID27</accession>
<dbReference type="GO" id="GO:0003995">
    <property type="term" value="F:acyl-CoA dehydrogenase activity"/>
    <property type="evidence" value="ECO:0007669"/>
    <property type="project" value="TreeGrafter"/>
</dbReference>
<dbReference type="InterPro" id="IPR013786">
    <property type="entry name" value="AcylCoA_DH/ox_N"/>
</dbReference>
<feature type="domain" description="Acyl-CoA oxidase/dehydrogenase middle" evidence="6">
    <location>
        <begin position="115"/>
        <end position="203"/>
    </location>
</feature>
<feature type="domain" description="Acyl-CoA dehydrogenase/oxidase C-terminal" evidence="5">
    <location>
        <begin position="216"/>
        <end position="355"/>
    </location>
</feature>
<evidence type="ECO:0000259" key="6">
    <source>
        <dbReference type="Pfam" id="PF02770"/>
    </source>
</evidence>
<dbReference type="SUPFAM" id="SSF47203">
    <property type="entry name" value="Acyl-CoA dehydrogenase C-terminal domain-like"/>
    <property type="match status" value="1"/>
</dbReference>
<dbReference type="Gene3D" id="1.10.540.10">
    <property type="entry name" value="Acyl-CoA dehydrogenase/oxidase, N-terminal domain"/>
    <property type="match status" value="1"/>
</dbReference>